<reference evidence="1" key="1">
    <citation type="submission" date="2014-11" db="EMBL/GenBank/DDBJ databases">
        <authorList>
            <person name="Amaro Gonzalez C."/>
        </authorList>
    </citation>
    <scope>NUCLEOTIDE SEQUENCE</scope>
</reference>
<dbReference type="AlphaFoldDB" id="A0A0E9Q5G2"/>
<organism evidence="1">
    <name type="scientific">Anguilla anguilla</name>
    <name type="common">European freshwater eel</name>
    <name type="synonym">Muraena anguilla</name>
    <dbReference type="NCBI Taxonomy" id="7936"/>
    <lineage>
        <taxon>Eukaryota</taxon>
        <taxon>Metazoa</taxon>
        <taxon>Chordata</taxon>
        <taxon>Craniata</taxon>
        <taxon>Vertebrata</taxon>
        <taxon>Euteleostomi</taxon>
        <taxon>Actinopterygii</taxon>
        <taxon>Neopterygii</taxon>
        <taxon>Teleostei</taxon>
        <taxon>Anguilliformes</taxon>
        <taxon>Anguillidae</taxon>
        <taxon>Anguilla</taxon>
    </lineage>
</organism>
<dbReference type="EMBL" id="GBXM01096593">
    <property type="protein sequence ID" value="JAH11984.1"/>
    <property type="molecule type" value="Transcribed_RNA"/>
</dbReference>
<evidence type="ECO:0000313" key="1">
    <source>
        <dbReference type="EMBL" id="JAH11984.1"/>
    </source>
</evidence>
<accession>A0A0E9Q5G2</accession>
<sequence>MGALKYLTFVSQIKCDDTKSKNCTKIIHLFLKNLCLLWPNDVKLKYISFLFE</sequence>
<reference evidence="1" key="2">
    <citation type="journal article" date="2015" name="Fish Shellfish Immunol.">
        <title>Early steps in the European eel (Anguilla anguilla)-Vibrio vulnificus interaction in the gills: Role of the RtxA13 toxin.</title>
        <authorList>
            <person name="Callol A."/>
            <person name="Pajuelo D."/>
            <person name="Ebbesson L."/>
            <person name="Teles M."/>
            <person name="MacKenzie S."/>
            <person name="Amaro C."/>
        </authorList>
    </citation>
    <scope>NUCLEOTIDE SEQUENCE</scope>
</reference>
<name>A0A0E9Q5G2_ANGAN</name>
<proteinExistence type="predicted"/>
<protein>
    <submittedName>
        <fullName evidence="1">Uncharacterized protein</fullName>
    </submittedName>
</protein>